<dbReference type="EMBL" id="JAHRIQ010038982">
    <property type="protein sequence ID" value="MEQ2234204.1"/>
    <property type="molecule type" value="Genomic_DNA"/>
</dbReference>
<gene>
    <name evidence="1" type="ORF">ILYODFUR_029577</name>
</gene>
<sequence>SPPSYEESIRQFVELPYNILSSSLDVSPPQRVYTNINPENRQNCQNVQFWSWTKTTGAFNQKRLNKISSNLRTRTQTAAKMMQCFHFIVEPAKNLTAKIKESNKRGKKEKTELLDEDQLFIVELAKDLNRVCQEVDTLQPLISVPVPAEEKRSHFMMLQPPCFLLGMVF</sequence>
<protein>
    <submittedName>
        <fullName evidence="1">Uncharacterized protein</fullName>
    </submittedName>
</protein>
<evidence type="ECO:0000313" key="1">
    <source>
        <dbReference type="EMBL" id="MEQ2234204.1"/>
    </source>
</evidence>
<dbReference type="Proteomes" id="UP001482620">
    <property type="component" value="Unassembled WGS sequence"/>
</dbReference>
<accession>A0ABV0TN33</accession>
<keyword evidence="2" id="KW-1185">Reference proteome</keyword>
<feature type="non-terminal residue" evidence="1">
    <location>
        <position position="1"/>
    </location>
</feature>
<organism evidence="1 2">
    <name type="scientific">Ilyodon furcidens</name>
    <name type="common">goldbreast splitfin</name>
    <dbReference type="NCBI Taxonomy" id="33524"/>
    <lineage>
        <taxon>Eukaryota</taxon>
        <taxon>Metazoa</taxon>
        <taxon>Chordata</taxon>
        <taxon>Craniata</taxon>
        <taxon>Vertebrata</taxon>
        <taxon>Euteleostomi</taxon>
        <taxon>Actinopterygii</taxon>
        <taxon>Neopterygii</taxon>
        <taxon>Teleostei</taxon>
        <taxon>Neoteleostei</taxon>
        <taxon>Acanthomorphata</taxon>
        <taxon>Ovalentaria</taxon>
        <taxon>Atherinomorphae</taxon>
        <taxon>Cyprinodontiformes</taxon>
        <taxon>Goodeidae</taxon>
        <taxon>Ilyodon</taxon>
    </lineage>
</organism>
<reference evidence="1 2" key="1">
    <citation type="submission" date="2021-06" db="EMBL/GenBank/DDBJ databases">
        <authorList>
            <person name="Palmer J.M."/>
        </authorList>
    </citation>
    <scope>NUCLEOTIDE SEQUENCE [LARGE SCALE GENOMIC DNA]</scope>
    <source>
        <strain evidence="2">if_2019</strain>
        <tissue evidence="1">Muscle</tissue>
    </source>
</reference>
<comment type="caution">
    <text evidence="1">The sequence shown here is derived from an EMBL/GenBank/DDBJ whole genome shotgun (WGS) entry which is preliminary data.</text>
</comment>
<name>A0ABV0TN33_9TELE</name>
<proteinExistence type="predicted"/>
<evidence type="ECO:0000313" key="2">
    <source>
        <dbReference type="Proteomes" id="UP001482620"/>
    </source>
</evidence>